<evidence type="ECO:0000256" key="6">
    <source>
        <dbReference type="SAM" id="Phobius"/>
    </source>
</evidence>
<comment type="subcellular location">
    <subcellularLocation>
        <location evidence="1">Membrane</location>
        <topology evidence="1">Multi-pass membrane protein</topology>
    </subcellularLocation>
</comment>
<proteinExistence type="inferred from homology"/>
<comment type="caution">
    <text evidence="7">The sequence shown here is derived from an EMBL/GenBank/DDBJ whole genome shotgun (WGS) entry which is preliminary data.</text>
</comment>
<evidence type="ECO:0000256" key="2">
    <source>
        <dbReference type="ARBA" id="ARBA00008096"/>
    </source>
</evidence>
<dbReference type="GO" id="GO:0030134">
    <property type="term" value="C:COPII-coated ER to Golgi transport vesicle"/>
    <property type="evidence" value="ECO:0007669"/>
    <property type="project" value="TreeGrafter"/>
</dbReference>
<dbReference type="OrthoDB" id="28257at2759"/>
<dbReference type="PANTHER" id="PTHR13144:SF0">
    <property type="entry name" value="PROTEIN TEX261"/>
    <property type="match status" value="1"/>
</dbReference>
<dbReference type="EMBL" id="JAFEUZ010000027">
    <property type="protein sequence ID" value="KAG5475439.1"/>
    <property type="molecule type" value="Genomic_DNA"/>
</dbReference>
<dbReference type="PANTHER" id="PTHR13144">
    <property type="entry name" value="TEX261 PROTEIN"/>
    <property type="match status" value="1"/>
</dbReference>
<keyword evidence="3 6" id="KW-0812">Transmembrane</keyword>
<comment type="similarity">
    <text evidence="2">Belongs to the SVP26 family.</text>
</comment>
<evidence type="ECO:0000256" key="3">
    <source>
        <dbReference type="ARBA" id="ARBA00022692"/>
    </source>
</evidence>
<feature type="transmembrane region" description="Helical" evidence="6">
    <location>
        <begin position="148"/>
        <end position="170"/>
    </location>
</feature>
<keyword evidence="8" id="KW-1185">Reference proteome</keyword>
<reference evidence="8" key="2">
    <citation type="journal article" date="2021" name="Sci. Data">
        <title>Chromosome-scale genome sequencing, assembly and annotation of six genomes from subfamily Leishmaniinae.</title>
        <authorList>
            <person name="Almutairi H."/>
            <person name="Urbaniak M.D."/>
            <person name="Bates M.D."/>
            <person name="Jariyapan N."/>
            <person name="Kwakye-Nuako G."/>
            <person name="Thomaz Soccol V."/>
            <person name="Al-Salem W.S."/>
            <person name="Dillon R.J."/>
            <person name="Bates P.A."/>
            <person name="Gatherer D."/>
        </authorList>
    </citation>
    <scope>NUCLEOTIDE SEQUENCE [LARGE SCALE GENOMIC DNA]</scope>
</reference>
<dbReference type="Proteomes" id="UP000673552">
    <property type="component" value="Unassembled WGS sequence"/>
</dbReference>
<dbReference type="GO" id="GO:0097020">
    <property type="term" value="F:COPII receptor activity"/>
    <property type="evidence" value="ECO:0007669"/>
    <property type="project" value="InterPro"/>
</dbReference>
<dbReference type="AlphaFoldDB" id="A0A836GKI1"/>
<evidence type="ECO:0000256" key="1">
    <source>
        <dbReference type="ARBA" id="ARBA00004141"/>
    </source>
</evidence>
<name>A0A836GKI1_9TRYP</name>
<evidence type="ECO:0000256" key="4">
    <source>
        <dbReference type="ARBA" id="ARBA00022989"/>
    </source>
</evidence>
<dbReference type="Pfam" id="PF04148">
    <property type="entry name" value="Erv26"/>
    <property type="match status" value="1"/>
</dbReference>
<dbReference type="RefSeq" id="XP_067177704.1">
    <property type="nucleotide sequence ID" value="XM_067321094.1"/>
</dbReference>
<dbReference type="GO" id="GO:0005789">
    <property type="term" value="C:endoplasmic reticulum membrane"/>
    <property type="evidence" value="ECO:0007669"/>
    <property type="project" value="TreeGrafter"/>
</dbReference>
<gene>
    <name evidence="7" type="ORF">LSCM1_03557</name>
</gene>
<keyword evidence="5 6" id="KW-0472">Membrane</keyword>
<evidence type="ECO:0000313" key="7">
    <source>
        <dbReference type="EMBL" id="KAG5475439.1"/>
    </source>
</evidence>
<evidence type="ECO:0000256" key="5">
    <source>
        <dbReference type="ARBA" id="ARBA00023136"/>
    </source>
</evidence>
<dbReference type="GO" id="GO:0000139">
    <property type="term" value="C:Golgi membrane"/>
    <property type="evidence" value="ECO:0007669"/>
    <property type="project" value="TreeGrafter"/>
</dbReference>
<reference evidence="8" key="1">
    <citation type="journal article" date="2021" name="Microbiol. Resour. Announc.">
        <title>LGAAP: Leishmaniinae Genome Assembly and Annotation Pipeline.</title>
        <authorList>
            <person name="Almutairi H."/>
            <person name="Urbaniak M.D."/>
            <person name="Bates M.D."/>
            <person name="Jariyapan N."/>
            <person name="Kwakye-Nuako G."/>
            <person name="Thomaz-Soccol V."/>
            <person name="Al-Salem W.S."/>
            <person name="Dillon R.J."/>
            <person name="Bates P.A."/>
            <person name="Gatherer D."/>
        </authorList>
    </citation>
    <scope>NUCLEOTIDE SEQUENCE [LARGE SCALE GENOMIC DNA]</scope>
</reference>
<organism evidence="7 8">
    <name type="scientific">Leishmania martiniquensis</name>
    <dbReference type="NCBI Taxonomy" id="1580590"/>
    <lineage>
        <taxon>Eukaryota</taxon>
        <taxon>Discoba</taxon>
        <taxon>Euglenozoa</taxon>
        <taxon>Kinetoplastea</taxon>
        <taxon>Metakinetoplastina</taxon>
        <taxon>Trypanosomatida</taxon>
        <taxon>Trypanosomatidae</taxon>
        <taxon>Leishmaniinae</taxon>
        <taxon>Leishmania</taxon>
    </lineage>
</organism>
<feature type="transmembrane region" description="Helical" evidence="6">
    <location>
        <begin position="33"/>
        <end position="58"/>
    </location>
</feature>
<sequence>MDRHGYNYYGEDDRGSWWMEPKRAYRSFGPFRIVSTLMVAVAIGLVVFGLACAVMFVAEVSEEHPSRAKWALRALIVFNLVVHTFILIVDQMSWWRSLLSLLVNMLYLRLLRTFPFVSSMSSPLVLTTMLAVLLESAMWYWLALRLLYYTSALLIIGFFLMLWLVPVGLLSSCVIEDDRLPGGGGMGTMHGSSPGAASGGGSITSAGVAQGRRRRTIMNRLADLIHST</sequence>
<protein>
    <recommendedName>
        <fullName evidence="9">Transmembrane adaptor Erv26</fullName>
    </recommendedName>
</protein>
<dbReference type="InterPro" id="IPR007277">
    <property type="entry name" value="Svp26/Tex261"/>
</dbReference>
<evidence type="ECO:0008006" key="9">
    <source>
        <dbReference type="Google" id="ProtNLM"/>
    </source>
</evidence>
<dbReference type="GO" id="GO:0006888">
    <property type="term" value="P:endoplasmic reticulum to Golgi vesicle-mediated transport"/>
    <property type="evidence" value="ECO:0007669"/>
    <property type="project" value="InterPro"/>
</dbReference>
<evidence type="ECO:0000313" key="8">
    <source>
        <dbReference type="Proteomes" id="UP000673552"/>
    </source>
</evidence>
<keyword evidence="4 6" id="KW-1133">Transmembrane helix</keyword>
<accession>A0A836GKI1</accession>
<feature type="transmembrane region" description="Helical" evidence="6">
    <location>
        <begin position="70"/>
        <end position="88"/>
    </location>
</feature>
<dbReference type="KEGG" id="lmat:92513606"/>
<dbReference type="GeneID" id="92513606"/>